<comment type="caution">
    <text evidence="2">The sequence shown here is derived from an EMBL/GenBank/DDBJ whole genome shotgun (WGS) entry which is preliminary data.</text>
</comment>
<evidence type="ECO:0000313" key="2">
    <source>
        <dbReference type="EMBL" id="KYC35901.1"/>
    </source>
</evidence>
<dbReference type="Proteomes" id="UP000076925">
    <property type="component" value="Unassembled WGS sequence"/>
</dbReference>
<dbReference type="OrthoDB" id="6116224at2"/>
<dbReference type="GO" id="GO:0016740">
    <property type="term" value="F:transferase activity"/>
    <property type="evidence" value="ECO:0007669"/>
    <property type="project" value="UniProtKB-KW"/>
</dbReference>
<proteinExistence type="predicted"/>
<dbReference type="STRING" id="128403.WA1_48690"/>
<accession>A0A139WTZ4</accession>
<dbReference type="InterPro" id="IPR050834">
    <property type="entry name" value="Glycosyltransf_2"/>
</dbReference>
<organism evidence="2 3">
    <name type="scientific">Scytonema hofmannii PCC 7110</name>
    <dbReference type="NCBI Taxonomy" id="128403"/>
    <lineage>
        <taxon>Bacteria</taxon>
        <taxon>Bacillati</taxon>
        <taxon>Cyanobacteriota</taxon>
        <taxon>Cyanophyceae</taxon>
        <taxon>Nostocales</taxon>
        <taxon>Scytonemataceae</taxon>
        <taxon>Scytonema</taxon>
    </lineage>
</organism>
<gene>
    <name evidence="2" type="ORF">WA1_48690</name>
</gene>
<dbReference type="RefSeq" id="WP_017742363.1">
    <property type="nucleotide sequence ID" value="NZ_KQ976354.1"/>
</dbReference>
<name>A0A139WTZ4_9CYAN</name>
<keyword evidence="3" id="KW-1185">Reference proteome</keyword>
<dbReference type="Pfam" id="PF00535">
    <property type="entry name" value="Glycos_transf_2"/>
    <property type="match status" value="1"/>
</dbReference>
<evidence type="ECO:0000313" key="3">
    <source>
        <dbReference type="Proteomes" id="UP000076925"/>
    </source>
</evidence>
<dbReference type="SUPFAM" id="SSF53448">
    <property type="entry name" value="Nucleotide-diphospho-sugar transferases"/>
    <property type="match status" value="1"/>
</dbReference>
<protein>
    <submittedName>
        <fullName evidence="2">Glycosyl transferase family 2</fullName>
    </submittedName>
</protein>
<dbReference type="Gene3D" id="3.90.550.10">
    <property type="entry name" value="Spore Coat Polysaccharide Biosynthesis Protein SpsA, Chain A"/>
    <property type="match status" value="1"/>
</dbReference>
<sequence>MLVSICVATYQRLEGLQRLLDGLNQLTFRKIARPDIEVVVVDNDANGCANAVYTTQVSHFQWSLKYCVESIQGISYARNQAIASLNPNTNFVAFIDDDEVPNPSWLDELLSVQQIYDADVVTGPVLPHFIQSDVPDWVVKGKFFEPQRFPTGHLMKVAFTNNVLIRFEVLQKLGTIFDERFARSGGEDVHFFMRVYRAGYKIVWADEALVYEWIPESRMQVKWILERGFLGWSRHSFCERELYPSFFVLATRIVKGIGLMTQGICLIFPSLFLGQHRLIKALLNIYRGVGTLAGLCGVRYEVYKAVPCSL</sequence>
<keyword evidence="2" id="KW-0808">Transferase</keyword>
<dbReference type="InterPro" id="IPR029044">
    <property type="entry name" value="Nucleotide-diphossugar_trans"/>
</dbReference>
<dbReference type="PANTHER" id="PTHR43685:SF3">
    <property type="entry name" value="SLR2126 PROTEIN"/>
    <property type="match status" value="1"/>
</dbReference>
<evidence type="ECO:0000259" key="1">
    <source>
        <dbReference type="Pfam" id="PF00535"/>
    </source>
</evidence>
<reference evidence="2 3" key="1">
    <citation type="journal article" date="2013" name="Genome Biol. Evol.">
        <title>Genomes of Stigonematalean cyanobacteria (subsection V) and the evolution of oxygenic photosynthesis from prokaryotes to plastids.</title>
        <authorList>
            <person name="Dagan T."/>
            <person name="Roettger M."/>
            <person name="Stucken K."/>
            <person name="Landan G."/>
            <person name="Koch R."/>
            <person name="Major P."/>
            <person name="Gould S.B."/>
            <person name="Goremykin V.V."/>
            <person name="Rippka R."/>
            <person name="Tandeau de Marsac N."/>
            <person name="Gugger M."/>
            <person name="Lockhart P.J."/>
            <person name="Allen J.F."/>
            <person name="Brune I."/>
            <person name="Maus I."/>
            <person name="Puhler A."/>
            <person name="Martin W.F."/>
        </authorList>
    </citation>
    <scope>NUCLEOTIDE SEQUENCE [LARGE SCALE GENOMIC DNA]</scope>
    <source>
        <strain evidence="2 3">PCC 7110</strain>
    </source>
</reference>
<dbReference type="PANTHER" id="PTHR43685">
    <property type="entry name" value="GLYCOSYLTRANSFERASE"/>
    <property type="match status" value="1"/>
</dbReference>
<feature type="domain" description="Glycosyltransferase 2-like" evidence="1">
    <location>
        <begin position="4"/>
        <end position="173"/>
    </location>
</feature>
<dbReference type="InterPro" id="IPR001173">
    <property type="entry name" value="Glyco_trans_2-like"/>
</dbReference>
<dbReference type="AlphaFoldDB" id="A0A139WTZ4"/>
<dbReference type="CDD" id="cd00761">
    <property type="entry name" value="Glyco_tranf_GTA_type"/>
    <property type="match status" value="1"/>
</dbReference>
<dbReference type="EMBL" id="ANNX02000048">
    <property type="protein sequence ID" value="KYC35901.1"/>
    <property type="molecule type" value="Genomic_DNA"/>
</dbReference>